<comment type="subcellular location">
    <subcellularLocation>
        <location evidence="1">Mitochondrion intermembrane space</location>
    </subcellularLocation>
</comment>
<dbReference type="Pfam" id="PF05051">
    <property type="entry name" value="COX17"/>
    <property type="match status" value="1"/>
</dbReference>
<dbReference type="AlphaFoldDB" id="A0AAV8G1P7"/>
<keyword evidence="5" id="KW-0496">Mitochondrion</keyword>
<evidence type="ECO:0000313" key="9">
    <source>
        <dbReference type="EMBL" id="KAJ4797082.1"/>
    </source>
</evidence>
<dbReference type="GO" id="GO:0005758">
    <property type="term" value="C:mitochondrial intermembrane space"/>
    <property type="evidence" value="ECO:0007669"/>
    <property type="project" value="UniProtKB-SubCell"/>
</dbReference>
<evidence type="ECO:0000256" key="7">
    <source>
        <dbReference type="ARBA" id="ARBA00023186"/>
    </source>
</evidence>
<evidence type="ECO:0000256" key="2">
    <source>
        <dbReference type="ARBA" id="ARBA00009241"/>
    </source>
</evidence>
<keyword evidence="10" id="KW-1185">Reference proteome</keyword>
<comment type="similarity">
    <text evidence="2">Belongs to the COX17 family.</text>
</comment>
<evidence type="ECO:0000256" key="4">
    <source>
        <dbReference type="ARBA" id="ARBA00023008"/>
    </source>
</evidence>
<protein>
    <submittedName>
        <fullName evidence="9">Cytochrome c oxidase copper chaperone</fullName>
    </submittedName>
</protein>
<dbReference type="PANTHER" id="PTHR16719">
    <property type="entry name" value="CYTOCHROME C OXIDASE COPPER CHAPERONE"/>
    <property type="match status" value="1"/>
</dbReference>
<evidence type="ECO:0000256" key="8">
    <source>
        <dbReference type="PIRSR" id="PIRSR607745-1"/>
    </source>
</evidence>
<evidence type="ECO:0000256" key="3">
    <source>
        <dbReference type="ARBA" id="ARBA00022723"/>
    </source>
</evidence>
<proteinExistence type="inferred from homology"/>
<keyword evidence="6" id="KW-1015">Disulfide bond</keyword>
<keyword evidence="4 8" id="KW-0186">Copper</keyword>
<feature type="binding site" evidence="8">
    <location>
        <position position="119"/>
    </location>
    <ligand>
        <name>Cu cation</name>
        <dbReference type="ChEBI" id="CHEBI:23378"/>
    </ligand>
</feature>
<accession>A0AAV8G1P7</accession>
<evidence type="ECO:0000313" key="10">
    <source>
        <dbReference type="Proteomes" id="UP001140206"/>
    </source>
</evidence>
<organism evidence="9 10">
    <name type="scientific">Rhynchospora pubera</name>
    <dbReference type="NCBI Taxonomy" id="906938"/>
    <lineage>
        <taxon>Eukaryota</taxon>
        <taxon>Viridiplantae</taxon>
        <taxon>Streptophyta</taxon>
        <taxon>Embryophyta</taxon>
        <taxon>Tracheophyta</taxon>
        <taxon>Spermatophyta</taxon>
        <taxon>Magnoliopsida</taxon>
        <taxon>Liliopsida</taxon>
        <taxon>Poales</taxon>
        <taxon>Cyperaceae</taxon>
        <taxon>Cyperoideae</taxon>
        <taxon>Rhynchosporeae</taxon>
        <taxon>Rhynchospora</taxon>
    </lineage>
</organism>
<dbReference type="EMBL" id="JAMFTS010000002">
    <property type="protein sequence ID" value="KAJ4797082.1"/>
    <property type="molecule type" value="Genomic_DNA"/>
</dbReference>
<dbReference type="Proteomes" id="UP001140206">
    <property type="component" value="Chromosome 2"/>
</dbReference>
<keyword evidence="3 8" id="KW-0479">Metal-binding</keyword>
<dbReference type="InterPro" id="IPR007745">
    <property type="entry name" value="Cyt_c_oxidase_Cu-chaperone"/>
</dbReference>
<evidence type="ECO:0000256" key="1">
    <source>
        <dbReference type="ARBA" id="ARBA00004569"/>
    </source>
</evidence>
<name>A0AAV8G1P7_9POAL</name>
<dbReference type="PANTHER" id="PTHR16719:SF0">
    <property type="entry name" value="CYTOCHROME C OXIDASE COPPER CHAPERONE"/>
    <property type="match status" value="1"/>
</dbReference>
<evidence type="ECO:0000256" key="5">
    <source>
        <dbReference type="ARBA" id="ARBA00023128"/>
    </source>
</evidence>
<dbReference type="PROSITE" id="PS51808">
    <property type="entry name" value="CHCH"/>
    <property type="match status" value="1"/>
</dbReference>
<keyword evidence="7" id="KW-0143">Chaperone</keyword>
<dbReference type="Gene3D" id="1.10.287.1130">
    <property type="entry name" value="CytochromE C oxidase copper chaperone"/>
    <property type="match status" value="1"/>
</dbReference>
<dbReference type="GO" id="GO:0005507">
    <property type="term" value="F:copper ion binding"/>
    <property type="evidence" value="ECO:0007669"/>
    <property type="project" value="InterPro"/>
</dbReference>
<dbReference type="SUPFAM" id="SSF47072">
    <property type="entry name" value="Cysteine alpha-hairpin motif"/>
    <property type="match status" value="1"/>
</dbReference>
<evidence type="ECO:0000256" key="6">
    <source>
        <dbReference type="ARBA" id="ARBA00023157"/>
    </source>
</evidence>
<reference evidence="9" key="1">
    <citation type="submission" date="2022-08" db="EMBL/GenBank/DDBJ databases">
        <authorList>
            <person name="Marques A."/>
        </authorList>
    </citation>
    <scope>NUCLEOTIDE SEQUENCE</scope>
    <source>
        <strain evidence="9">RhyPub2mFocal</strain>
        <tissue evidence="9">Leaves</tissue>
    </source>
</reference>
<feature type="binding site" evidence="8">
    <location>
        <position position="120"/>
    </location>
    <ligand>
        <name>Cu cation</name>
        <dbReference type="ChEBI" id="CHEBI:23378"/>
    </ligand>
</feature>
<dbReference type="FunFam" id="1.10.287.1130:FF:000003">
    <property type="entry name" value="Cytochrome c oxidase copper chaperone"/>
    <property type="match status" value="1"/>
</dbReference>
<gene>
    <name evidence="9" type="ORF">LUZ62_048328</name>
</gene>
<sequence>MKYCALVMEEKQDIHYYVRKCKERCTYEKYCASTRTSSPSLLSALKPSNGACLVCTGLIRGLEVGRRRLRRRFFVPNCETMSDNKQVGLLLSPELSENGHSTANTSAPPADVKPKKKICCACPDTKRLRDECIVEHGEAACTKWIEAHKQCLRAEGFNV</sequence>
<dbReference type="GO" id="GO:0016531">
    <property type="term" value="F:copper chaperone activity"/>
    <property type="evidence" value="ECO:0007669"/>
    <property type="project" value="InterPro"/>
</dbReference>
<comment type="caution">
    <text evidence="9">The sequence shown here is derived from an EMBL/GenBank/DDBJ whole genome shotgun (WGS) entry which is preliminary data.</text>
</comment>
<dbReference type="InterPro" id="IPR009069">
    <property type="entry name" value="Cys_alpha_HP_mot_SF"/>
</dbReference>